<dbReference type="EMBL" id="PDUD01000024">
    <property type="protein sequence ID" value="PHN04884.1"/>
    <property type="molecule type" value="Genomic_DNA"/>
</dbReference>
<reference evidence="1 2" key="1">
    <citation type="submission" date="2017-10" db="EMBL/GenBank/DDBJ databases">
        <title>The draft genome sequence of Lewinella nigricans NBRC 102662.</title>
        <authorList>
            <person name="Wang K."/>
        </authorList>
    </citation>
    <scope>NUCLEOTIDE SEQUENCE [LARGE SCALE GENOMIC DNA]</scope>
    <source>
        <strain evidence="1 2">NBRC 102662</strain>
    </source>
</reference>
<organism evidence="1 2">
    <name type="scientific">Flavilitoribacter nigricans (strain ATCC 23147 / DSM 23189 / NBRC 102662 / NCIMB 1420 / SS-2)</name>
    <name type="common">Lewinella nigricans</name>
    <dbReference type="NCBI Taxonomy" id="1122177"/>
    <lineage>
        <taxon>Bacteria</taxon>
        <taxon>Pseudomonadati</taxon>
        <taxon>Bacteroidota</taxon>
        <taxon>Saprospiria</taxon>
        <taxon>Saprospirales</taxon>
        <taxon>Lewinellaceae</taxon>
        <taxon>Flavilitoribacter</taxon>
    </lineage>
</organism>
<dbReference type="AlphaFoldDB" id="A0A2D0N8P5"/>
<name>A0A2D0N8P5_FLAN2</name>
<gene>
    <name evidence="1" type="ORF">CRP01_20470</name>
</gene>
<sequence>MLLSLPLAQSQTVEDYYHNKKKDRYVLMLDDAILEVGARFSGIFALDDRASLSSNPHFEAMWNLVKLGANLEALLQGESEPINDINLGKKFGKNGYNNTVVAFFVRYGFGESTDGSLQRHFFELSAGPGLFKGGNGMNLHVDYYMNIAKTNYGAGGQSIARSFDYEIYAGARVGYDWSFRRSESEAGFFTHLNDEIKRIADENEFTASQLIKLQELAETSRVLLPKDVGGRVFHVGPVVGIKVSKEIIKNVRIFVGANGFYDLMDLGSGRSGEENIRSQHHAALQIGASMTLGAEGLMTVNRFF</sequence>
<evidence type="ECO:0000313" key="2">
    <source>
        <dbReference type="Proteomes" id="UP000223913"/>
    </source>
</evidence>
<accession>A0A2D0N8P5</accession>
<dbReference type="Proteomes" id="UP000223913">
    <property type="component" value="Unassembled WGS sequence"/>
</dbReference>
<comment type="caution">
    <text evidence="1">The sequence shown here is derived from an EMBL/GenBank/DDBJ whole genome shotgun (WGS) entry which is preliminary data.</text>
</comment>
<evidence type="ECO:0000313" key="1">
    <source>
        <dbReference type="EMBL" id="PHN04884.1"/>
    </source>
</evidence>
<keyword evidence="2" id="KW-1185">Reference proteome</keyword>
<protein>
    <submittedName>
        <fullName evidence="1">Uncharacterized protein</fullName>
    </submittedName>
</protein>
<proteinExistence type="predicted"/>